<sequence length="1815" mass="198985">MQHVYCFVCLCCSPRRKMRRSLAGSFQGDILSFCHKNRRIVTTCLAGSKRTFVETSPNPPDSNSSKLLNRCEDVLLGGTMPKQHQHVDWDSRVSSFRSSLRRSLLRLHRVAQRVVLAPPSSSMAAHHNHQHSKQHDRYQRPLSVSASRQWIEEVHRCCDRAAVELLRSRGEGENEVVLQDTDVAASQQHLKFCVVGRMEGLLFSPQQNTHPLVKGTSLYDSLPAWFADSIVSVTTSQPQDQYVPPLEVSKGVMAGVESLEILQRCHLFPYSQDNTSDVNSQDGLLSVVDVERMMHAVELASDASRVTPDLQHPMAASHSTPGPLRPTKRSLEAEVLKGTIEELKQDVDDNGLVITTTEIVQALLLRVFLVACAQLLRDCPFDDKHKPASSSHLSSSFRRLAGWEQVSLVPLKLVDGREGDGRNKLSSVFAQMSISFNCRVFMQYVAFGNCSLGYLTEFARRRRFSALLFPSSPAELTKALWMAYVLHVKRLARRIRIQKDPLLSSVATTATNNNNNIAANDDRGGGELIVSASSSFLLTPAIGLSLLTKLVQEAAAAAGGPEPQGQHHTLSEGRCLDEHCAVVSLWHITVDVIGPLIEKYRRDVPPALARLVVLNAVVPALNAMMEFYASSTNNGVRSGDKEWDEILRSFTSSTTQQSMIASQSSDALTQRRFLVSSFQVVTSELLEGVRGNASSNKTLSERNALAVAYFVLRAMLRLIVRDEDEAATTAFDREFGSATEQTAVRAACLYFSSNDRLNEKRPLTSSSNPQQTPASGSSQHLSRLHFDGSWNCLPALCAAVAFDLQIRTLCQIAIDRESSGLTPQKKKVRAACLYSSEERPNERPLIFSSQPPQQIPASAGSSQHVSRLHFDGSWNCLPALCAAVAIDLRIRTLCQIAIDRESSGLTPLSKNVMFSESNDWKAANAALQNALLWFRKKHCWGAGASPNTLAPFPVVLCAIRQLIVLTSQSNITQQDDDQNYSGVAAVYEFLPSTLLLVDDVAEYLHHVSLHLGAVSPDAVWNTTEGIRLGKEVSSSPPTSRFARPGSTTTSNNGSGRVGFHLLTWCSPLDQKSGVLCNPLLEEAAEGVRDWLDSIATAWAKTQFLESSGGGAAVVVAGCTASLKTVTLLRLIRLGFIPVNAAVELLASRWTISNDATQTALHSFETIWQSLTLELTSVTSNTTSVANKPNLFVDAVVLADLMTSVQLLLSRSLAESDWRLGNNDYFLVKKHVVLVDDVCRYLLTYSWFLISPGDELQLETVVVDPQHSFCRRQRRIEYQRLLVLAAPPLLAGEGNSSAQSVFLPSFDEPTALRVIGAVMQSAMTATSSTTSTGAPASSGVELTVLLHVALILSQQRTLLHSSGPFATKLCVLVERAASCALGIIESPQFQYSSRTVFGAFRPVGSFIAAMRLLNVELQCDGEVLNTTRRALLMIVDRWCGASALQFKTQLLGTQMRIVGIELPVLSDFVQDVVWLTRVLCLPFSSETTTTLVHHQQAEDVVGQRIRVQLMSLLVTCAASCASSDRISSIPYNERDVYVRVVIAALECYVAIRSQHCVVQERLGLRASKGSWQGGEGGREESETATSTTIANPIHHRRAAASSTPEASSTLGSTNPVSLHHVLIRELVHSLTMAISKDIMTRSTATDFLEEQHVFGAVASVLATTRTLASLLSLCSEEHCKVVCSDAELLTVAAAITQLICEMPSILLTAQKHTQANAIDVVSVCVLQLAKLRRATIERTEQISHAIVEDTQLWAAVFTSLQQSLLGLFFRHCHPCLAPLDMVSRTALPQQPLTWFYGKGLENFAQVILQMHHQRNS</sequence>
<feature type="region of interest" description="Disordered" evidence="1">
    <location>
        <begin position="760"/>
        <end position="780"/>
    </location>
</feature>
<name>A0A0S4JBM3_BODSA</name>
<dbReference type="VEuPathDB" id="TriTrypDB:BSAL_11790"/>
<gene>
    <name evidence="2" type="ORF">BSAL_11790</name>
</gene>
<feature type="compositionally biased region" description="Low complexity" evidence="1">
    <location>
        <begin position="1598"/>
        <end position="1608"/>
    </location>
</feature>
<reference evidence="3" key="1">
    <citation type="submission" date="2015-09" db="EMBL/GenBank/DDBJ databases">
        <authorList>
            <consortium name="Pathogen Informatics"/>
        </authorList>
    </citation>
    <scope>NUCLEOTIDE SEQUENCE [LARGE SCALE GENOMIC DNA]</scope>
    <source>
        <strain evidence="3">Lake Konstanz</strain>
    </source>
</reference>
<feature type="region of interest" description="Disordered" evidence="1">
    <location>
        <begin position="1568"/>
        <end position="1612"/>
    </location>
</feature>
<proteinExistence type="predicted"/>
<accession>A0A0S4JBM3</accession>
<dbReference type="EMBL" id="CYKH01001587">
    <property type="protein sequence ID" value="CUG87760.1"/>
    <property type="molecule type" value="Genomic_DNA"/>
</dbReference>
<dbReference type="Proteomes" id="UP000051952">
    <property type="component" value="Unassembled WGS sequence"/>
</dbReference>
<evidence type="ECO:0000313" key="2">
    <source>
        <dbReference type="EMBL" id="CUG87760.1"/>
    </source>
</evidence>
<feature type="compositionally biased region" description="Polar residues" evidence="1">
    <location>
        <begin position="763"/>
        <end position="780"/>
    </location>
</feature>
<protein>
    <submittedName>
        <fullName evidence="2">Uncharacterized protein</fullName>
    </submittedName>
</protein>
<feature type="region of interest" description="Disordered" evidence="1">
    <location>
        <begin position="119"/>
        <end position="140"/>
    </location>
</feature>
<organism evidence="2 3">
    <name type="scientific">Bodo saltans</name>
    <name type="common">Flagellated protozoan</name>
    <dbReference type="NCBI Taxonomy" id="75058"/>
    <lineage>
        <taxon>Eukaryota</taxon>
        <taxon>Discoba</taxon>
        <taxon>Euglenozoa</taxon>
        <taxon>Kinetoplastea</taxon>
        <taxon>Metakinetoplastina</taxon>
        <taxon>Eubodonida</taxon>
        <taxon>Bodonidae</taxon>
        <taxon>Bodo</taxon>
    </lineage>
</organism>
<evidence type="ECO:0000256" key="1">
    <source>
        <dbReference type="SAM" id="MobiDB-lite"/>
    </source>
</evidence>
<keyword evidence="3" id="KW-1185">Reference proteome</keyword>
<feature type="region of interest" description="Disordered" evidence="1">
    <location>
        <begin position="1030"/>
        <end position="1053"/>
    </location>
</feature>
<evidence type="ECO:0000313" key="3">
    <source>
        <dbReference type="Proteomes" id="UP000051952"/>
    </source>
</evidence>